<dbReference type="Proteomes" id="UP001217089">
    <property type="component" value="Unassembled WGS sequence"/>
</dbReference>
<evidence type="ECO:0000256" key="1">
    <source>
        <dbReference type="SAM" id="Phobius"/>
    </source>
</evidence>
<reference evidence="3 4" key="1">
    <citation type="submission" date="2022-12" db="EMBL/GenBank/DDBJ databases">
        <title>Chromosome-level genome of Tegillarca granosa.</title>
        <authorList>
            <person name="Kim J."/>
        </authorList>
    </citation>
    <scope>NUCLEOTIDE SEQUENCE [LARGE SCALE GENOMIC DNA]</scope>
    <source>
        <strain evidence="3">Teg-2019</strain>
        <tissue evidence="3">Adductor muscle</tissue>
    </source>
</reference>
<keyword evidence="1" id="KW-1133">Transmembrane helix</keyword>
<comment type="caution">
    <text evidence="3">The sequence shown here is derived from an EMBL/GenBank/DDBJ whole genome shotgun (WGS) entry which is preliminary data.</text>
</comment>
<keyword evidence="4" id="KW-1185">Reference proteome</keyword>
<organism evidence="3 4">
    <name type="scientific">Tegillarca granosa</name>
    <name type="common">Malaysian cockle</name>
    <name type="synonym">Anadara granosa</name>
    <dbReference type="NCBI Taxonomy" id="220873"/>
    <lineage>
        <taxon>Eukaryota</taxon>
        <taxon>Metazoa</taxon>
        <taxon>Spiralia</taxon>
        <taxon>Lophotrochozoa</taxon>
        <taxon>Mollusca</taxon>
        <taxon>Bivalvia</taxon>
        <taxon>Autobranchia</taxon>
        <taxon>Pteriomorphia</taxon>
        <taxon>Arcoida</taxon>
        <taxon>Arcoidea</taxon>
        <taxon>Arcidae</taxon>
        <taxon>Tegillarca</taxon>
    </lineage>
</organism>
<feature type="chain" id="PRO_5047127252" description="Transmembrane protein" evidence="2">
    <location>
        <begin position="25"/>
        <end position="162"/>
    </location>
</feature>
<accession>A0ABQ9E968</accession>
<evidence type="ECO:0000256" key="2">
    <source>
        <dbReference type="SAM" id="SignalP"/>
    </source>
</evidence>
<sequence>MSICLFNYPTFSLHLLLFICFNQSKKNYVMEIIHLVKKKNISGLYTRHKKTSIFTLKIHVYVHLNEYVEVFLCIDCENIVQISFCYNTILLKTILSIGVGVSQGAKLSCFFFFLISSLLILFGAFLLVFFKYIYTTFFFFFCFDDMFFDSKNFQTKDGNLIL</sequence>
<evidence type="ECO:0008006" key="5">
    <source>
        <dbReference type="Google" id="ProtNLM"/>
    </source>
</evidence>
<gene>
    <name evidence="3" type="ORF">KUTeg_021564</name>
</gene>
<feature type="transmembrane region" description="Helical" evidence="1">
    <location>
        <begin position="110"/>
        <end position="143"/>
    </location>
</feature>
<dbReference type="EMBL" id="JARBDR010000919">
    <property type="protein sequence ID" value="KAJ8300045.1"/>
    <property type="molecule type" value="Genomic_DNA"/>
</dbReference>
<evidence type="ECO:0000313" key="3">
    <source>
        <dbReference type="EMBL" id="KAJ8300045.1"/>
    </source>
</evidence>
<keyword evidence="2" id="KW-0732">Signal</keyword>
<name>A0ABQ9E968_TEGGR</name>
<keyword evidence="1" id="KW-0812">Transmembrane</keyword>
<protein>
    <recommendedName>
        <fullName evidence="5">Transmembrane protein</fullName>
    </recommendedName>
</protein>
<feature type="signal peptide" evidence="2">
    <location>
        <begin position="1"/>
        <end position="24"/>
    </location>
</feature>
<proteinExistence type="predicted"/>
<keyword evidence="1" id="KW-0472">Membrane</keyword>
<evidence type="ECO:0000313" key="4">
    <source>
        <dbReference type="Proteomes" id="UP001217089"/>
    </source>
</evidence>